<proteinExistence type="predicted"/>
<organism evidence="1">
    <name type="scientific">uncultured Caudovirales phage</name>
    <dbReference type="NCBI Taxonomy" id="2100421"/>
    <lineage>
        <taxon>Viruses</taxon>
        <taxon>Duplodnaviria</taxon>
        <taxon>Heunggongvirae</taxon>
        <taxon>Uroviricota</taxon>
        <taxon>Caudoviricetes</taxon>
        <taxon>Peduoviridae</taxon>
        <taxon>Maltschvirus</taxon>
        <taxon>Maltschvirus maltsch</taxon>
    </lineage>
</organism>
<reference evidence="1" key="1">
    <citation type="submission" date="2020-04" db="EMBL/GenBank/DDBJ databases">
        <authorList>
            <person name="Chiriac C."/>
            <person name="Salcher M."/>
            <person name="Ghai R."/>
            <person name="Kavagutti S V."/>
        </authorList>
    </citation>
    <scope>NUCLEOTIDE SEQUENCE</scope>
</reference>
<protein>
    <submittedName>
        <fullName evidence="1">Uncharacterized protein</fullName>
    </submittedName>
</protein>
<evidence type="ECO:0000313" key="1">
    <source>
        <dbReference type="EMBL" id="CAB4153086.1"/>
    </source>
</evidence>
<sequence length="67" mass="7449">MTQEKYTPRVGDWAVMIKKTKSGNSVGIEGTIESVLDHAEHGLSIRFEGLDGYINIDKKSSIQKVEL</sequence>
<dbReference type="EMBL" id="LR796588">
    <property type="protein sequence ID" value="CAB4153086.1"/>
    <property type="molecule type" value="Genomic_DNA"/>
</dbReference>
<gene>
    <name evidence="1" type="ORF">UFOVP609_44</name>
</gene>
<accession>A0A6J5N6T1</accession>
<name>A0A6J5N6T1_9CAUD</name>